<reference evidence="4 5" key="1">
    <citation type="journal article" date="2017" name="Biochemistry">
        <title>Identification of the Biosynthetic Pathway for the Antibiotic Bicyclomycin.</title>
        <authorList>
            <person name="Patteson J."/>
            <person name="Cai W."/>
            <person name="Johnson R.A."/>
            <person name="Santa Maria K."/>
            <person name="Li B."/>
        </authorList>
    </citation>
    <scope>NUCLEOTIDE SEQUENCE [LARGE SCALE GENOMIC DNA]</scope>
    <source>
        <strain evidence="4 5">ATCC 21532</strain>
    </source>
</reference>
<keyword evidence="5" id="KW-1185">Reference proteome</keyword>
<feature type="domain" description="Peptidase S33 tripeptidyl aminopeptidase-like C-terminal" evidence="3">
    <location>
        <begin position="445"/>
        <end position="532"/>
    </location>
</feature>
<feature type="domain" description="AB hydrolase-1" evidence="2">
    <location>
        <begin position="132"/>
        <end position="276"/>
    </location>
</feature>
<feature type="region of interest" description="Disordered" evidence="1">
    <location>
        <begin position="1"/>
        <end position="35"/>
    </location>
</feature>
<proteinExistence type="predicted"/>
<dbReference type="Pfam" id="PF08386">
    <property type="entry name" value="Abhydrolase_4"/>
    <property type="match status" value="1"/>
</dbReference>
<evidence type="ECO:0000259" key="2">
    <source>
        <dbReference type="Pfam" id="PF00561"/>
    </source>
</evidence>
<evidence type="ECO:0000313" key="5">
    <source>
        <dbReference type="Proteomes" id="UP000222531"/>
    </source>
</evidence>
<dbReference type="InterPro" id="IPR000073">
    <property type="entry name" value="AB_hydrolase_1"/>
</dbReference>
<dbReference type="InterPro" id="IPR013595">
    <property type="entry name" value="Pept_S33_TAP-like_C"/>
</dbReference>
<dbReference type="PANTHER" id="PTHR43722:SF1">
    <property type="entry name" value="PROLINE IMINOPEPTIDASE"/>
    <property type="match status" value="1"/>
</dbReference>
<dbReference type="Pfam" id="PF00561">
    <property type="entry name" value="Abhydrolase_1"/>
    <property type="match status" value="1"/>
</dbReference>
<accession>A0A2G1XL86</accession>
<dbReference type="InterPro" id="IPR005944">
    <property type="entry name" value="Pro_iminopeptidase"/>
</dbReference>
<dbReference type="OrthoDB" id="9796770at2"/>
<dbReference type="GO" id="GO:0006508">
    <property type="term" value="P:proteolysis"/>
    <property type="evidence" value="ECO:0007669"/>
    <property type="project" value="InterPro"/>
</dbReference>
<dbReference type="PANTHER" id="PTHR43722">
    <property type="entry name" value="PROLINE IMINOPEPTIDASE"/>
    <property type="match status" value="1"/>
</dbReference>
<dbReference type="AlphaFoldDB" id="A0A2G1XL86"/>
<evidence type="ECO:0000259" key="3">
    <source>
        <dbReference type="Pfam" id="PF08386"/>
    </source>
</evidence>
<dbReference type="EMBL" id="NHZO01000128">
    <property type="protein sequence ID" value="PHQ51941.1"/>
    <property type="molecule type" value="Genomic_DNA"/>
</dbReference>
<comment type="caution">
    <text evidence="4">The sequence shown here is derived from an EMBL/GenBank/DDBJ whole genome shotgun (WGS) entry which is preliminary data.</text>
</comment>
<gene>
    <name evidence="4" type="ORF">BLA24_10850</name>
</gene>
<dbReference type="SUPFAM" id="SSF53474">
    <property type="entry name" value="alpha/beta-Hydrolases"/>
    <property type="match status" value="1"/>
</dbReference>
<dbReference type="Proteomes" id="UP000222531">
    <property type="component" value="Unassembled WGS sequence"/>
</dbReference>
<sequence length="547" mass="57770">MAEDSSGPIGLSSAPENGRPTRARTESRCARRRPGSVLTGVAAGTAALVFLAAPGPAPSSAASPLPGEPRPAVPSRYVPAPCPAPPQPIAALRTARCGFLEAPENRSRPGRRTVRLAVAVIPAKSARPAADPVVFMAGGPGGDAFDDIPFLVDSGLNKDRELIVMAQRGNLYSQPNLACPEMDRFNAQAVGLRYGARSTERLLLRAVKECRDRLTAGGVDLSAYNTAENAADFADLRKALGIAQWDVYGYSYGTDLALTYLRRHPDGIRAVALDSLTPPRTATLPWTWSSAQEGIGTIFEACAAEPRCKNRYPDPALTLTQQVRRLEAQPLTLDASPPSGGKPVKVVLDGGALLDLLVGNALPAKDVPAALEELSHGHPERFAQARAAGSVQDVGAFAHGLTQSVACSEWAPGYSESDVLKAGRRAFPGWPDTVLAQPPQLPFQYAACRVWDVPNRASSQRVATVSSVPALVVSGTFDTKTGASWARDAARNLSRSTAVRIPGIGHWVVPQSPCAQRVLASFLARPTAPDTGCADGLKPQPFTITPR</sequence>
<evidence type="ECO:0000313" key="4">
    <source>
        <dbReference type="EMBL" id="PHQ51941.1"/>
    </source>
</evidence>
<dbReference type="GO" id="GO:0005737">
    <property type="term" value="C:cytoplasm"/>
    <property type="evidence" value="ECO:0007669"/>
    <property type="project" value="InterPro"/>
</dbReference>
<protein>
    <submittedName>
        <fullName evidence="4">Transporter</fullName>
    </submittedName>
</protein>
<dbReference type="GO" id="GO:0004177">
    <property type="term" value="F:aminopeptidase activity"/>
    <property type="evidence" value="ECO:0007669"/>
    <property type="project" value="UniProtKB-EC"/>
</dbReference>
<evidence type="ECO:0000256" key="1">
    <source>
        <dbReference type="SAM" id="MobiDB-lite"/>
    </source>
</evidence>
<dbReference type="Gene3D" id="3.40.50.1820">
    <property type="entry name" value="alpha/beta hydrolase"/>
    <property type="match status" value="1"/>
</dbReference>
<name>A0A2G1XL86_STRCJ</name>
<organism evidence="4 5">
    <name type="scientific">Streptomyces cinnamoneus</name>
    <name type="common">Streptoverticillium cinnamoneum</name>
    <dbReference type="NCBI Taxonomy" id="53446"/>
    <lineage>
        <taxon>Bacteria</taxon>
        <taxon>Bacillati</taxon>
        <taxon>Actinomycetota</taxon>
        <taxon>Actinomycetes</taxon>
        <taxon>Kitasatosporales</taxon>
        <taxon>Streptomycetaceae</taxon>
        <taxon>Streptomyces</taxon>
        <taxon>Streptomyces cinnamoneus group</taxon>
    </lineage>
</organism>
<dbReference type="InterPro" id="IPR029058">
    <property type="entry name" value="AB_hydrolase_fold"/>
</dbReference>